<evidence type="ECO:0000256" key="1">
    <source>
        <dbReference type="SAM" id="SignalP"/>
    </source>
</evidence>
<dbReference type="EMBL" id="AP014800">
    <property type="protein sequence ID" value="BAQ69001.1"/>
    <property type="molecule type" value="Genomic_DNA"/>
</dbReference>
<sequence length="67" mass="6316">MPSQKFLAVLAAAVLLAGCNMSNDSQRAVAGGLGGALVADVLDTNVAAGAAIGALGGALCDDAGACR</sequence>
<feature type="chain" id="PRO_5002301122" description="17 kDa surface antigen" evidence="1">
    <location>
        <begin position="23"/>
        <end position="67"/>
    </location>
</feature>
<dbReference type="PROSITE" id="PS51257">
    <property type="entry name" value="PROKAR_LIPOPROTEIN"/>
    <property type="match status" value="1"/>
</dbReference>
<reference evidence="2 3" key="1">
    <citation type="submission" date="2015-02" db="EMBL/GenBank/DDBJ databases">
        <title>Genome sequene of Rhodovulum sulfidophilum DSM 2351.</title>
        <authorList>
            <person name="Nagao N."/>
        </authorList>
    </citation>
    <scope>NUCLEOTIDE SEQUENCE [LARGE SCALE GENOMIC DNA]</scope>
    <source>
        <strain evidence="2 3">DSM 2351</strain>
    </source>
</reference>
<dbReference type="KEGG" id="rsu:NHU_01846"/>
<protein>
    <recommendedName>
        <fullName evidence="4">17 kDa surface antigen</fullName>
    </recommendedName>
</protein>
<evidence type="ECO:0000313" key="3">
    <source>
        <dbReference type="Proteomes" id="UP000064912"/>
    </source>
</evidence>
<proteinExistence type="predicted"/>
<organism evidence="2 3">
    <name type="scientific">Rhodovulum sulfidophilum</name>
    <name type="common">Rhodobacter sulfidophilus</name>
    <dbReference type="NCBI Taxonomy" id="35806"/>
    <lineage>
        <taxon>Bacteria</taxon>
        <taxon>Pseudomonadati</taxon>
        <taxon>Pseudomonadota</taxon>
        <taxon>Alphaproteobacteria</taxon>
        <taxon>Rhodobacterales</taxon>
        <taxon>Paracoccaceae</taxon>
        <taxon>Rhodovulum</taxon>
    </lineage>
</organism>
<evidence type="ECO:0008006" key="4">
    <source>
        <dbReference type="Google" id="ProtNLM"/>
    </source>
</evidence>
<feature type="signal peptide" evidence="1">
    <location>
        <begin position="1"/>
        <end position="22"/>
    </location>
</feature>
<dbReference type="AlphaFoldDB" id="A0A0D6B1V6"/>
<accession>A0A0D6B1V6</accession>
<evidence type="ECO:0000313" key="2">
    <source>
        <dbReference type="EMBL" id="BAQ69001.1"/>
    </source>
</evidence>
<keyword evidence="1" id="KW-0732">Signal</keyword>
<dbReference type="Proteomes" id="UP000064912">
    <property type="component" value="Chromosome"/>
</dbReference>
<gene>
    <name evidence="2" type="ORF">NHU_01846</name>
</gene>
<dbReference type="PATRIC" id="fig|35806.4.peg.1903"/>
<name>A0A0D6B1V6_RHOSU</name>